<dbReference type="Pfam" id="PF01804">
    <property type="entry name" value="Penicil_amidase"/>
    <property type="match status" value="1"/>
</dbReference>
<proteinExistence type="inferred from homology"/>
<evidence type="ECO:0000313" key="6">
    <source>
        <dbReference type="EMBL" id="MDX6851428.1"/>
    </source>
</evidence>
<evidence type="ECO:0000256" key="1">
    <source>
        <dbReference type="ARBA" id="ARBA00006586"/>
    </source>
</evidence>
<evidence type="ECO:0000313" key="7">
    <source>
        <dbReference type="Proteomes" id="UP001273505"/>
    </source>
</evidence>
<dbReference type="InterPro" id="IPR014395">
    <property type="entry name" value="Pen/GL7ACA/AHL_acylase"/>
</dbReference>
<dbReference type="Gene3D" id="2.30.120.10">
    <property type="match status" value="1"/>
</dbReference>
<dbReference type="EMBL" id="JAXAFO010000058">
    <property type="protein sequence ID" value="MDX6851428.1"/>
    <property type="molecule type" value="Genomic_DNA"/>
</dbReference>
<dbReference type="EC" id="3.5.1.-" evidence="6"/>
<evidence type="ECO:0000256" key="2">
    <source>
        <dbReference type="ARBA" id="ARBA00022801"/>
    </source>
</evidence>
<dbReference type="Gene3D" id="3.60.20.10">
    <property type="entry name" value="Glutamine Phosphoribosylpyrophosphate, subunit 1, domain 1"/>
    <property type="match status" value="1"/>
</dbReference>
<name>A0ABU4S2R6_9GAMM</name>
<sequence>MNKYIRKISDILARPLIGLIRHPFVVRFLLLVVAPVAISILGIFTWFSGSLPITSGKVLSAAIRDVVLLTYDENGVPYIKAKYDDDAYFALGYVHAQNRLWQMDMNRRFVAGTLSAVLGKESLPSDIFMRTIGAKESASKSLAGIQGKERIVLNSYVAGVNKGIADLSRLPPEYYIKGVKPEPWTALDTLLVMKGMQLQLSFNFQEELLRSALISEYGLSKTNHIMAHVSELVLHDADLDYAQLLEKVPSILKDQYKSLGSNGWAVSGRHTKSKAPLLVNDPHLANTIPSTFYMASIKGGGLNVKGATIPGLPFVVIGRNKFVAWGATASKVDTQDLFIEKINPVNDLQYMYDGSYRNVDVVKHSVEIKKDFLVDRQQSYDFVVRRTENGPIISDLLGAGRKDASYSFRWSAYSDDGGTFKSYLNIGYSRDWNSFNDALVGYVSPVMVFIYADVQGNIGRVAPGAIPIRVKGSGSVPVPGWSSQWGWSGWVPREDWPKVFNPKSGIIVAANNNISPESYSYHLTNDWAESIRHDRIYQLLSDSLGRMKNSDMKSIQMDVQAPYYLSFKEKLLSISDKHIKINGLKKAVSGWDGQLSVGSKGGAFYSVVIGNFYNEMLIDDYGVLDRKGNGAAALGVILKQNTMRLVANALHNPDNPWCDDLYTKIIESCDDIFLRAVNISQVELIKRLSSNIEDWAWGDLHKSHYPHYPLSKKKHRSMLQSAGESFWSPAFHRSRASSGGVETLNVAPYSLEELNKYQQYVGPVYRQIADMSKSVSLGYALPTGQSGNIFSRHYDDMMDDFGDGHIYTFGVPQFQSGVTFMPAIGD</sequence>
<comment type="similarity">
    <text evidence="1">Belongs to the peptidase S45 family.</text>
</comment>
<keyword evidence="5" id="KW-0472">Membrane</keyword>
<dbReference type="PANTHER" id="PTHR34218">
    <property type="entry name" value="PEPTIDASE S45 PENICILLIN AMIDASE"/>
    <property type="match status" value="1"/>
</dbReference>
<accession>A0ABU4S2R6</accession>
<dbReference type="InterPro" id="IPR023343">
    <property type="entry name" value="Penicillin_amidase_dom1"/>
</dbReference>
<dbReference type="GO" id="GO:0016787">
    <property type="term" value="F:hydrolase activity"/>
    <property type="evidence" value="ECO:0007669"/>
    <property type="project" value="UniProtKB-KW"/>
</dbReference>
<dbReference type="InterPro" id="IPR043146">
    <property type="entry name" value="Penicillin_amidase_N_B-knob"/>
</dbReference>
<protein>
    <submittedName>
        <fullName evidence="6">Penicillin acylase family protein</fullName>
        <ecNumber evidence="6">3.5.1.-</ecNumber>
    </submittedName>
</protein>
<gene>
    <name evidence="6" type="ORF">SCD92_18800</name>
</gene>
<dbReference type="RefSeq" id="WP_302720550.1">
    <property type="nucleotide sequence ID" value="NZ_JAULRU010000109.1"/>
</dbReference>
<comment type="subunit">
    <text evidence="4">Heterodimer of an alpha subunit and a beta subunit processed from the same precursor.</text>
</comment>
<keyword evidence="7" id="KW-1185">Reference proteome</keyword>
<keyword evidence="3" id="KW-0865">Zymogen</keyword>
<dbReference type="Gene3D" id="1.10.1400.10">
    <property type="match status" value="1"/>
</dbReference>
<reference evidence="6 7" key="1">
    <citation type="submission" date="2023-11" db="EMBL/GenBank/DDBJ databases">
        <title>Gilvimarinus fulvus sp. nov., isolated from the surface of Kelp.</title>
        <authorList>
            <person name="Sun Y.Y."/>
            <person name="Gong Y."/>
            <person name="Du Z.J."/>
        </authorList>
    </citation>
    <scope>NUCLEOTIDE SEQUENCE [LARGE SCALE GENOMIC DNA]</scope>
    <source>
        <strain evidence="6 7">SDUM040013</strain>
    </source>
</reference>
<evidence type="ECO:0000256" key="5">
    <source>
        <dbReference type="SAM" id="Phobius"/>
    </source>
</evidence>
<dbReference type="SUPFAM" id="SSF56235">
    <property type="entry name" value="N-terminal nucleophile aminohydrolases (Ntn hydrolases)"/>
    <property type="match status" value="1"/>
</dbReference>
<feature type="transmembrane region" description="Helical" evidence="5">
    <location>
        <begin position="24"/>
        <end position="47"/>
    </location>
</feature>
<dbReference type="InterPro" id="IPR029055">
    <property type="entry name" value="Ntn_hydrolases_N"/>
</dbReference>
<dbReference type="Gene3D" id="1.10.439.10">
    <property type="entry name" value="Penicillin Amidohydrolase, domain 1"/>
    <property type="match status" value="1"/>
</dbReference>
<dbReference type="PANTHER" id="PTHR34218:SF4">
    <property type="entry name" value="ACYL-HOMOSERINE LACTONE ACYLASE QUIP"/>
    <property type="match status" value="1"/>
</dbReference>
<keyword evidence="5" id="KW-1133">Transmembrane helix</keyword>
<evidence type="ECO:0000256" key="3">
    <source>
        <dbReference type="ARBA" id="ARBA00023145"/>
    </source>
</evidence>
<comment type="caution">
    <text evidence="6">The sequence shown here is derived from an EMBL/GenBank/DDBJ whole genome shotgun (WGS) entry which is preliminary data.</text>
</comment>
<dbReference type="PIRSF" id="PIRSF001227">
    <property type="entry name" value="Pen_acylase"/>
    <property type="match status" value="1"/>
</dbReference>
<evidence type="ECO:0000256" key="4">
    <source>
        <dbReference type="ARBA" id="ARBA00038735"/>
    </source>
</evidence>
<dbReference type="InterPro" id="IPR002692">
    <property type="entry name" value="S45"/>
</dbReference>
<dbReference type="InterPro" id="IPR043147">
    <property type="entry name" value="Penicillin_amidase_A-knob"/>
</dbReference>
<organism evidence="6 7">
    <name type="scientific">Gilvimarinus gilvus</name>
    <dbReference type="NCBI Taxonomy" id="3058038"/>
    <lineage>
        <taxon>Bacteria</taxon>
        <taxon>Pseudomonadati</taxon>
        <taxon>Pseudomonadota</taxon>
        <taxon>Gammaproteobacteria</taxon>
        <taxon>Cellvibrionales</taxon>
        <taxon>Cellvibrionaceae</taxon>
        <taxon>Gilvimarinus</taxon>
    </lineage>
</organism>
<dbReference type="CDD" id="cd03747">
    <property type="entry name" value="Ntn_PGA_like"/>
    <property type="match status" value="1"/>
</dbReference>
<keyword evidence="2 6" id="KW-0378">Hydrolase</keyword>
<keyword evidence="5" id="KW-0812">Transmembrane</keyword>
<dbReference type="Proteomes" id="UP001273505">
    <property type="component" value="Unassembled WGS sequence"/>
</dbReference>